<dbReference type="KEGG" id="ahel:Q31a_07070"/>
<keyword evidence="1 4" id="KW-0349">Heme</keyword>
<dbReference type="InterPro" id="IPR013428">
    <property type="entry name" value="Membrane-bound_put_N"/>
</dbReference>
<dbReference type="NCBIfam" id="TIGR02604">
    <property type="entry name" value="Piru_Ver_Nterm"/>
    <property type="match status" value="1"/>
</dbReference>
<dbReference type="PANTHER" id="PTHR33546:SF1">
    <property type="entry name" value="LARGE, MULTIFUNCTIONAL SECRETED PROTEIN"/>
    <property type="match status" value="1"/>
</dbReference>
<dbReference type="Pfam" id="PF23500">
    <property type="entry name" value="DUF7133"/>
    <property type="match status" value="1"/>
</dbReference>
<feature type="signal peptide" evidence="5">
    <location>
        <begin position="1"/>
        <end position="25"/>
    </location>
</feature>
<dbReference type="InterPro" id="IPR016024">
    <property type="entry name" value="ARM-type_fold"/>
</dbReference>
<dbReference type="NCBIfam" id="TIGR02603">
    <property type="entry name" value="CxxCH_TIGR02603"/>
    <property type="match status" value="1"/>
</dbReference>
<dbReference type="RefSeq" id="WP_145073946.1">
    <property type="nucleotide sequence ID" value="NZ_CP036298.1"/>
</dbReference>
<gene>
    <name evidence="7" type="ORF">Q31a_07070</name>
</gene>
<reference evidence="7 8" key="1">
    <citation type="submission" date="2019-02" db="EMBL/GenBank/DDBJ databases">
        <title>Deep-cultivation of Planctomycetes and their phenomic and genomic characterization uncovers novel biology.</title>
        <authorList>
            <person name="Wiegand S."/>
            <person name="Jogler M."/>
            <person name="Boedeker C."/>
            <person name="Pinto D."/>
            <person name="Vollmers J."/>
            <person name="Rivas-Marin E."/>
            <person name="Kohn T."/>
            <person name="Peeters S.H."/>
            <person name="Heuer A."/>
            <person name="Rast P."/>
            <person name="Oberbeckmann S."/>
            <person name="Bunk B."/>
            <person name="Jeske O."/>
            <person name="Meyerdierks A."/>
            <person name="Storesund J.E."/>
            <person name="Kallscheuer N."/>
            <person name="Luecker S."/>
            <person name="Lage O.M."/>
            <person name="Pohl T."/>
            <person name="Merkel B.J."/>
            <person name="Hornburger P."/>
            <person name="Mueller R.-W."/>
            <person name="Bruemmer F."/>
            <person name="Labrenz M."/>
            <person name="Spormann A.M."/>
            <person name="Op den Camp H."/>
            <person name="Overmann J."/>
            <person name="Amann R."/>
            <person name="Jetten M.S.M."/>
            <person name="Mascher T."/>
            <person name="Medema M.H."/>
            <person name="Devos D.P."/>
            <person name="Kaster A.-K."/>
            <person name="Ovreas L."/>
            <person name="Rohde M."/>
            <person name="Galperin M.Y."/>
            <person name="Jogler C."/>
        </authorList>
    </citation>
    <scope>NUCLEOTIDE SEQUENCE [LARGE SCALE GENOMIC DNA]</scope>
    <source>
        <strain evidence="7 8">Q31a</strain>
    </source>
</reference>
<name>A0A518G1E7_9BACT</name>
<evidence type="ECO:0000259" key="6">
    <source>
        <dbReference type="PROSITE" id="PS51007"/>
    </source>
</evidence>
<keyword evidence="3 4" id="KW-0408">Iron</keyword>
<evidence type="ECO:0000256" key="3">
    <source>
        <dbReference type="ARBA" id="ARBA00023004"/>
    </source>
</evidence>
<evidence type="ECO:0000313" key="8">
    <source>
        <dbReference type="Proteomes" id="UP000318017"/>
    </source>
</evidence>
<protein>
    <submittedName>
        <fullName evidence="7">Cytochrome c</fullName>
    </submittedName>
</protein>
<dbReference type="Pfam" id="PF13646">
    <property type="entry name" value="HEAT_2"/>
    <property type="match status" value="1"/>
</dbReference>
<dbReference type="AlphaFoldDB" id="A0A518G1E7"/>
<dbReference type="InterPro" id="IPR011041">
    <property type="entry name" value="Quinoprot_gluc/sorb_DH_b-prop"/>
</dbReference>
<evidence type="ECO:0000313" key="7">
    <source>
        <dbReference type="EMBL" id="QDV22422.1"/>
    </source>
</evidence>
<dbReference type="GO" id="GO:0046872">
    <property type="term" value="F:metal ion binding"/>
    <property type="evidence" value="ECO:0007669"/>
    <property type="project" value="UniProtKB-KW"/>
</dbReference>
<evidence type="ECO:0000256" key="2">
    <source>
        <dbReference type="ARBA" id="ARBA00022723"/>
    </source>
</evidence>
<dbReference type="PROSITE" id="PS51007">
    <property type="entry name" value="CYTC"/>
    <property type="match status" value="1"/>
</dbReference>
<dbReference type="Gene3D" id="1.25.10.10">
    <property type="entry name" value="Leucine-rich Repeat Variant"/>
    <property type="match status" value="1"/>
</dbReference>
<dbReference type="SUPFAM" id="SSF48371">
    <property type="entry name" value="ARM repeat"/>
    <property type="match status" value="1"/>
</dbReference>
<dbReference type="Pfam" id="PF00034">
    <property type="entry name" value="Cytochrom_C"/>
    <property type="match status" value="1"/>
</dbReference>
<dbReference type="GO" id="GO:0020037">
    <property type="term" value="F:heme binding"/>
    <property type="evidence" value="ECO:0007669"/>
    <property type="project" value="InterPro"/>
</dbReference>
<keyword evidence="2 4" id="KW-0479">Metal-binding</keyword>
<dbReference type="Gene3D" id="1.10.760.10">
    <property type="entry name" value="Cytochrome c-like domain"/>
    <property type="match status" value="1"/>
</dbReference>
<organism evidence="7 8">
    <name type="scientific">Aureliella helgolandensis</name>
    <dbReference type="NCBI Taxonomy" id="2527968"/>
    <lineage>
        <taxon>Bacteria</taxon>
        <taxon>Pseudomonadati</taxon>
        <taxon>Planctomycetota</taxon>
        <taxon>Planctomycetia</taxon>
        <taxon>Pirellulales</taxon>
        <taxon>Pirellulaceae</taxon>
        <taxon>Aureliella</taxon>
    </lineage>
</organism>
<dbReference type="OrthoDB" id="9770043at2"/>
<dbReference type="GO" id="GO:0009055">
    <property type="term" value="F:electron transfer activity"/>
    <property type="evidence" value="ECO:0007669"/>
    <property type="project" value="InterPro"/>
</dbReference>
<dbReference type="InterPro" id="IPR011042">
    <property type="entry name" value="6-blade_b-propeller_TolB-like"/>
</dbReference>
<proteinExistence type="predicted"/>
<keyword evidence="8" id="KW-1185">Reference proteome</keyword>
<dbReference type="InterPro" id="IPR036909">
    <property type="entry name" value="Cyt_c-like_dom_sf"/>
</dbReference>
<dbReference type="Proteomes" id="UP000318017">
    <property type="component" value="Chromosome"/>
</dbReference>
<dbReference type="SMART" id="SM00567">
    <property type="entry name" value="EZ_HEAT"/>
    <property type="match status" value="2"/>
</dbReference>
<evidence type="ECO:0000256" key="1">
    <source>
        <dbReference type="ARBA" id="ARBA00022617"/>
    </source>
</evidence>
<evidence type="ECO:0000256" key="4">
    <source>
        <dbReference type="PROSITE-ProRule" id="PRU00433"/>
    </source>
</evidence>
<dbReference type="SUPFAM" id="SSF46626">
    <property type="entry name" value="Cytochrome c"/>
    <property type="match status" value="1"/>
</dbReference>
<dbReference type="EMBL" id="CP036298">
    <property type="protein sequence ID" value="QDV22422.1"/>
    <property type="molecule type" value="Genomic_DNA"/>
</dbReference>
<dbReference type="Gene3D" id="2.120.10.30">
    <property type="entry name" value="TolB, C-terminal domain"/>
    <property type="match status" value="1"/>
</dbReference>
<dbReference type="InterPro" id="IPR013427">
    <property type="entry name" value="Haem-bd_dom_put"/>
</dbReference>
<sequence precursor="true">MQPTQRIALAVITVCLLATLRVASASEFVPANLVVPEGYEVEVVAASPLVEHPTFATFDESGRLFVCENAGVNMSAAELEESLPNSIRMLVDSDGDGRFDKHTVFADKMTFPMGGAWHNGALYVASPPNIWRLADTTGDGVADDRKILVSGFGYTGNAASIHGCVNGPDGRIYWCDGFHGHEIKDDAGAVQSERFGSYLFSCLPNGSDLRLHAGGGMDNPVEVDFTDTGEMLGTVNILRTRPRVDALVHWLYGGAYPHRERVRQELKTTGEFLGPIHDFGHVAVSGTMRVRNSVGQPEWQNSFLATFFNIGKVVRLQLQREGASFNVVQREFLSSPSPEFHPTDIVEDADGSLLVVDTGGWFYRGCPTSQFAKPDVLGAIYRIRLKEAAVVADPRGMQILWDDLPDDKLVELLGDSRFVVRQRAIAACAARSPGVIPLLASKAEEGELRTAQNSLWALTQIVGSAASESETRHAAWAAIVAALQHSLPDMRQTACRSLATYPNSKVLEELLPLLQDHRPEVRRECATAIGRLGDSAAVAALLDALEQAVDRTEEHSLIYALIEINDPPTTRRGLQQASPRVQQGSLIALDQMDAGDLQVEEVMPLALTRDANLQRAAAEIFLEHPEWQPQAAQLLGPLLQRSKGMPLEHATTQRLLAQFVEQPQVRALVGRHLNDPALSASTRSLILHALAARQKIDFDPSWQAPLARMLEEREAATLPLAIEAIAAMDTAAFDSQLQDLSMDPSLPILLRVTLAQTLSGNASTLTKEAFELLVQEWTAGTYAASLEAAQRLGTASLSKAQKLELLPHFRTASPDSLRALLSPYARVDDAVQAGVYLDAIGSARSLTLIPPHEFSDMIKAYPVEALPQANAILQKIQQAEANKLVKLDRYLSLLAAGNAERGKKLFWDEKSRCGACHQIGKQGIAVGPDLTTIGANRSPQALLESVVFPSATIVRDYEPYAVALTDGRVLSGVIVRETTEEIFLQQQTGALERIARNDIEEMQASLTSIMPAGLDATWSGEELADLVAYLKQQQTAAPSTP</sequence>
<evidence type="ECO:0000256" key="5">
    <source>
        <dbReference type="SAM" id="SignalP"/>
    </source>
</evidence>
<feature type="chain" id="PRO_5021938406" evidence="5">
    <location>
        <begin position="26"/>
        <end position="1041"/>
    </location>
</feature>
<keyword evidence="5" id="KW-0732">Signal</keyword>
<dbReference type="PANTHER" id="PTHR33546">
    <property type="entry name" value="LARGE, MULTIFUNCTIONAL SECRETED PROTEIN-RELATED"/>
    <property type="match status" value="1"/>
</dbReference>
<accession>A0A518G1E7</accession>
<dbReference type="InterPro" id="IPR055557">
    <property type="entry name" value="DUF7133"/>
</dbReference>
<dbReference type="InterPro" id="IPR004155">
    <property type="entry name" value="PBS_lyase_HEAT"/>
</dbReference>
<dbReference type="SUPFAM" id="SSF50952">
    <property type="entry name" value="Soluble quinoprotein glucose dehydrogenase"/>
    <property type="match status" value="1"/>
</dbReference>
<feature type="domain" description="Cytochrome c" evidence="6">
    <location>
        <begin position="897"/>
        <end position="1034"/>
    </location>
</feature>
<dbReference type="InterPro" id="IPR009056">
    <property type="entry name" value="Cyt_c-like_dom"/>
</dbReference>
<dbReference type="InterPro" id="IPR011989">
    <property type="entry name" value="ARM-like"/>
</dbReference>